<dbReference type="EMBL" id="JBJOSA010000008">
    <property type="protein sequence ID" value="MFL8937391.1"/>
    <property type="molecule type" value="Genomic_DNA"/>
</dbReference>
<reference evidence="2 3" key="1">
    <citation type="submission" date="2024-12" db="EMBL/GenBank/DDBJ databases">
        <authorList>
            <person name="Li X."/>
            <person name="Zhang D."/>
        </authorList>
    </citation>
    <scope>NUCLEOTIDE SEQUENCE [LARGE SCALE GENOMIC DNA]</scope>
    <source>
        <strain evidence="2 3">JCM19602</strain>
    </source>
</reference>
<feature type="region of interest" description="Disordered" evidence="1">
    <location>
        <begin position="117"/>
        <end position="151"/>
    </location>
</feature>
<dbReference type="Proteomes" id="UP001628668">
    <property type="component" value="Unassembled WGS sequence"/>
</dbReference>
<name>A0ABW8VQX2_9BACI</name>
<protein>
    <submittedName>
        <fullName evidence="2">GvpT/GvpP family gas vesicle accessory protein</fullName>
    </submittedName>
</protein>
<gene>
    <name evidence="2" type="primary">gvpT</name>
    <name evidence="2" type="ORF">ACKA06_11380</name>
</gene>
<dbReference type="RefSeq" id="WP_411159688.1">
    <property type="nucleotide sequence ID" value="NZ_JBJOSA010000008.1"/>
</dbReference>
<feature type="compositionally biased region" description="Low complexity" evidence="1">
    <location>
        <begin position="10"/>
        <end position="20"/>
    </location>
</feature>
<organism evidence="2 3">
    <name type="scientific">Rossellomorea oryzaecorticis</name>
    <dbReference type="NCBI Taxonomy" id="1396505"/>
    <lineage>
        <taxon>Bacteria</taxon>
        <taxon>Bacillati</taxon>
        <taxon>Bacillota</taxon>
        <taxon>Bacilli</taxon>
        <taxon>Bacillales</taxon>
        <taxon>Bacillaceae</taxon>
        <taxon>Rossellomorea</taxon>
    </lineage>
</organism>
<evidence type="ECO:0000256" key="1">
    <source>
        <dbReference type="SAM" id="MobiDB-lite"/>
    </source>
</evidence>
<keyword evidence="3" id="KW-1185">Reference proteome</keyword>
<proteinExistence type="predicted"/>
<evidence type="ECO:0000313" key="2">
    <source>
        <dbReference type="EMBL" id="MFL8937391.1"/>
    </source>
</evidence>
<feature type="region of interest" description="Disordered" evidence="1">
    <location>
        <begin position="1"/>
        <end position="35"/>
    </location>
</feature>
<comment type="caution">
    <text evidence="2">The sequence shown here is derived from an EMBL/GenBank/DDBJ whole genome shotgun (WGS) entry which is preliminary data.</text>
</comment>
<evidence type="ECO:0000313" key="3">
    <source>
        <dbReference type="Proteomes" id="UP001628668"/>
    </source>
</evidence>
<dbReference type="NCBIfam" id="NF041669">
    <property type="entry name" value="GvpT"/>
    <property type="match status" value="1"/>
</dbReference>
<sequence length="169" mass="18693">MAEKEKQEKNNTNQEENTNQQEEKNNQTESNEGGRGVNVNYAIIGGVVGAGVGLLSHPGTGKKLAGSLGKSEVVRMAGNELRRTAQEFITEQALITLRQTAAGYMGKYENGMLPFTKKKEEASAQEEQEDTSSSAQNDEIEEIKEENKNLNERLERIEEMLSSLVESKK</sequence>
<accession>A0ABW8VQX2</accession>
<dbReference type="InterPro" id="IPR049646">
    <property type="entry name" value="GvpT/GvpP-like"/>
</dbReference>